<dbReference type="RefSeq" id="WP_184440650.1">
    <property type="nucleotide sequence ID" value="NZ_JACHNS010000003.1"/>
</dbReference>
<dbReference type="SUPFAM" id="SSF103642">
    <property type="entry name" value="Sec-C motif"/>
    <property type="match status" value="1"/>
</dbReference>
<evidence type="ECO:0000313" key="2">
    <source>
        <dbReference type="Proteomes" id="UP000554726"/>
    </source>
</evidence>
<dbReference type="Pfam" id="PF02810">
    <property type="entry name" value="SEC-C"/>
    <property type="match status" value="1"/>
</dbReference>
<sequence>MRDAIARARERSKHASDATLDDLFVLDRCLDFLEAYALTWRLITQSKCSDSWYSLQDCFDLLRLIKRWSSIAVDSFESRLSQLESAYPYKIFFSKGLVVEYFECSICGQDMDAVICPHRRGHLYRGVIARAIARGEMQLDHISAVDHPHDKRCVPIFSDGAPGFSVVRKIGDLMRDRIMKVSQFHHLDFSTIQKSRSAAERPGRNEQCHCGSKKKYKRCCNGNDYVEKEHVEIVGGHQVSATEAYMV</sequence>
<reference evidence="1 2" key="1">
    <citation type="submission" date="2020-08" db="EMBL/GenBank/DDBJ databases">
        <title>Studying the diversity of plant-associated saprophytic bacteria and their role in host health and plant-pathogen interactions.</title>
        <authorList>
            <person name="Potnis N."/>
        </authorList>
    </citation>
    <scope>NUCLEOTIDE SEQUENCE [LARGE SCALE GENOMIC DNA]</scope>
    <source>
        <strain evidence="1 2">F16</strain>
    </source>
</reference>
<evidence type="ECO:0000313" key="1">
    <source>
        <dbReference type="EMBL" id="MBB4593604.1"/>
    </source>
</evidence>
<protein>
    <recommendedName>
        <fullName evidence="3">Zinc chelation protein SecC</fullName>
    </recommendedName>
</protein>
<dbReference type="EMBL" id="JACHNS010000003">
    <property type="protein sequence ID" value="MBB4593604.1"/>
    <property type="molecule type" value="Genomic_DNA"/>
</dbReference>
<dbReference type="Gene3D" id="3.10.450.50">
    <property type="match status" value="1"/>
</dbReference>
<proteinExistence type="predicted"/>
<name>A0ABR6JLB5_9XANT</name>
<dbReference type="InterPro" id="IPR004027">
    <property type="entry name" value="SEC_C_motif"/>
</dbReference>
<evidence type="ECO:0008006" key="3">
    <source>
        <dbReference type="Google" id="ProtNLM"/>
    </source>
</evidence>
<dbReference type="Proteomes" id="UP000554726">
    <property type="component" value="Unassembled WGS sequence"/>
</dbReference>
<keyword evidence="2" id="KW-1185">Reference proteome</keyword>
<gene>
    <name evidence="1" type="ORF">FHR60_002273</name>
</gene>
<accession>A0ABR6JLB5</accession>
<organism evidence="1 2">
    <name type="scientific">Xanthomonas cannabis</name>
    <dbReference type="NCBI Taxonomy" id="1885674"/>
    <lineage>
        <taxon>Bacteria</taxon>
        <taxon>Pseudomonadati</taxon>
        <taxon>Pseudomonadota</taxon>
        <taxon>Gammaproteobacteria</taxon>
        <taxon>Lysobacterales</taxon>
        <taxon>Lysobacteraceae</taxon>
        <taxon>Xanthomonas</taxon>
    </lineage>
</organism>
<comment type="caution">
    <text evidence="1">The sequence shown here is derived from an EMBL/GenBank/DDBJ whole genome shotgun (WGS) entry which is preliminary data.</text>
</comment>